<name>A0A1V8M568_9GAMM</name>
<keyword evidence="5" id="KW-0325">Glycoprotein</keyword>
<accession>A0A1V8M568</accession>
<dbReference type="CDD" id="cd00190">
    <property type="entry name" value="Tryp_SPc"/>
    <property type="match status" value="1"/>
</dbReference>
<evidence type="ECO:0000259" key="8">
    <source>
        <dbReference type="PROSITE" id="PS50240"/>
    </source>
</evidence>
<evidence type="ECO:0000313" key="9">
    <source>
        <dbReference type="EMBL" id="OQK16705.1"/>
    </source>
</evidence>
<evidence type="ECO:0000256" key="2">
    <source>
        <dbReference type="ARBA" id="ARBA00022525"/>
    </source>
</evidence>
<dbReference type="RefSeq" id="WP_158083026.1">
    <property type="nucleotide sequence ID" value="NZ_LPUF01000001.1"/>
</dbReference>
<evidence type="ECO:0000256" key="6">
    <source>
        <dbReference type="RuleBase" id="RU363034"/>
    </source>
</evidence>
<dbReference type="InterPro" id="IPR001314">
    <property type="entry name" value="Peptidase_S1A"/>
</dbReference>
<dbReference type="PRINTS" id="PR00722">
    <property type="entry name" value="CHYMOTRYPSIN"/>
</dbReference>
<feature type="signal peptide" evidence="7">
    <location>
        <begin position="1"/>
        <end position="22"/>
    </location>
</feature>
<keyword evidence="2" id="KW-0964">Secreted</keyword>
<dbReference type="FunFam" id="2.40.10.10:FF:000054">
    <property type="entry name" value="Complement C1r subcomponent"/>
    <property type="match status" value="1"/>
</dbReference>
<evidence type="ECO:0000256" key="3">
    <source>
        <dbReference type="ARBA" id="ARBA00022729"/>
    </source>
</evidence>
<proteinExistence type="predicted"/>
<gene>
    <name evidence="9" type="ORF">AU255_02010</name>
</gene>
<dbReference type="InterPro" id="IPR043504">
    <property type="entry name" value="Peptidase_S1_PA_chymotrypsin"/>
</dbReference>
<dbReference type="InterPro" id="IPR009003">
    <property type="entry name" value="Peptidase_S1_PA"/>
</dbReference>
<dbReference type="PANTHER" id="PTHR24252:SF7">
    <property type="entry name" value="HYALIN"/>
    <property type="match status" value="1"/>
</dbReference>
<keyword evidence="6" id="KW-0720">Serine protease</keyword>
<dbReference type="Gene3D" id="2.60.40.10">
    <property type="entry name" value="Immunoglobulins"/>
    <property type="match status" value="1"/>
</dbReference>
<dbReference type="GO" id="GO:0004252">
    <property type="term" value="F:serine-type endopeptidase activity"/>
    <property type="evidence" value="ECO:0007669"/>
    <property type="project" value="InterPro"/>
</dbReference>
<dbReference type="Pfam" id="PF00089">
    <property type="entry name" value="Trypsin"/>
    <property type="match status" value="1"/>
</dbReference>
<evidence type="ECO:0000313" key="10">
    <source>
        <dbReference type="Proteomes" id="UP000191980"/>
    </source>
</evidence>
<organism evidence="9 10">
    <name type="scientific">Methyloprofundus sedimenti</name>
    <dbReference type="NCBI Taxonomy" id="1420851"/>
    <lineage>
        <taxon>Bacteria</taxon>
        <taxon>Pseudomonadati</taxon>
        <taxon>Pseudomonadota</taxon>
        <taxon>Gammaproteobacteria</taxon>
        <taxon>Methylococcales</taxon>
        <taxon>Methylococcaceae</taxon>
        <taxon>Methyloprofundus</taxon>
    </lineage>
</organism>
<dbReference type="InterPro" id="IPR018114">
    <property type="entry name" value="TRYPSIN_HIS"/>
</dbReference>
<dbReference type="Proteomes" id="UP000191980">
    <property type="component" value="Unassembled WGS sequence"/>
</dbReference>
<dbReference type="SMART" id="SM00020">
    <property type="entry name" value="Tryp_SPc"/>
    <property type="match status" value="1"/>
</dbReference>
<keyword evidence="4" id="KW-1015">Disulfide bond</keyword>
<feature type="domain" description="Peptidase S1" evidence="8">
    <location>
        <begin position="29"/>
        <end position="262"/>
    </location>
</feature>
<dbReference type="GO" id="GO:0006508">
    <property type="term" value="P:proteolysis"/>
    <property type="evidence" value="ECO:0007669"/>
    <property type="project" value="UniProtKB-KW"/>
</dbReference>
<dbReference type="Gene3D" id="2.40.10.10">
    <property type="entry name" value="Trypsin-like serine proteases"/>
    <property type="match status" value="1"/>
</dbReference>
<dbReference type="SUPFAM" id="SSF50494">
    <property type="entry name" value="Trypsin-like serine proteases"/>
    <property type="match status" value="1"/>
</dbReference>
<keyword evidence="6" id="KW-0378">Hydrolase</keyword>
<comment type="caution">
    <text evidence="9">The sequence shown here is derived from an EMBL/GenBank/DDBJ whole genome shotgun (WGS) entry which is preliminary data.</text>
</comment>
<reference evidence="9 10" key="1">
    <citation type="submission" date="2015-12" db="EMBL/GenBank/DDBJ databases">
        <authorList>
            <person name="Shamseldin A."/>
            <person name="Moawad H."/>
            <person name="Abd El-Rahim W.M."/>
            <person name="Sadowsky M.J."/>
        </authorList>
    </citation>
    <scope>NUCLEOTIDE SEQUENCE [LARGE SCALE GENOMIC DNA]</scope>
    <source>
        <strain evidence="9 10">WF1</strain>
    </source>
</reference>
<evidence type="ECO:0000256" key="5">
    <source>
        <dbReference type="ARBA" id="ARBA00023180"/>
    </source>
</evidence>
<sequence>MLKKIIITLLSLLIASTNIAFASERMAKIIGGTTADSATWPWMAGLIFNDYTNVFCGASLIAQDWILTAAHCVFDKGNTDFDVIINQAQLKLDSVNGKRIQVDSILIHPFYNNFNLENDLALIKLATPSHNTPINVLAPFTAQDNAGKPAIALGWGSMSTSSLQLPADLQQVDLPLIDNSQCNVAMMGFIIDGMLCAGDGLGERDTCTGDSGGPLVVFDTESGTWRQAGITSWGLDKCAAPDLFGVYTRLKNYATFISDHICTPAEKPAPTSLKLTIDGNIITASWNAVNETSGYRLNYAPYPDAQTIYSLDMNHATDFSVKLDAGSAFYVAITSYNGNCLSEYSNIEHFIIE</sequence>
<protein>
    <recommendedName>
        <fullName evidence="8">Peptidase S1 domain-containing protein</fullName>
    </recommendedName>
</protein>
<dbReference type="PROSITE" id="PS00135">
    <property type="entry name" value="TRYPSIN_SER"/>
    <property type="match status" value="1"/>
</dbReference>
<feature type="chain" id="PRO_5013274829" description="Peptidase S1 domain-containing protein" evidence="7">
    <location>
        <begin position="23"/>
        <end position="353"/>
    </location>
</feature>
<keyword evidence="10" id="KW-1185">Reference proteome</keyword>
<dbReference type="GO" id="GO:0005576">
    <property type="term" value="C:extracellular region"/>
    <property type="evidence" value="ECO:0007669"/>
    <property type="project" value="UniProtKB-SubCell"/>
</dbReference>
<evidence type="ECO:0000256" key="7">
    <source>
        <dbReference type="SAM" id="SignalP"/>
    </source>
</evidence>
<dbReference type="OrthoDB" id="267336at2"/>
<dbReference type="PROSITE" id="PS00134">
    <property type="entry name" value="TRYPSIN_HIS"/>
    <property type="match status" value="1"/>
</dbReference>
<keyword evidence="6" id="KW-0645">Protease</keyword>
<dbReference type="SUPFAM" id="SSF49265">
    <property type="entry name" value="Fibronectin type III"/>
    <property type="match status" value="1"/>
</dbReference>
<dbReference type="PANTHER" id="PTHR24252">
    <property type="entry name" value="ACROSIN-RELATED"/>
    <property type="match status" value="1"/>
</dbReference>
<dbReference type="InterPro" id="IPR013783">
    <property type="entry name" value="Ig-like_fold"/>
</dbReference>
<dbReference type="STRING" id="1420851.AU255_02010"/>
<dbReference type="FunFam" id="2.40.10.10:FF:000068">
    <property type="entry name" value="transmembrane protease serine 2"/>
    <property type="match status" value="1"/>
</dbReference>
<dbReference type="InterPro" id="IPR036116">
    <property type="entry name" value="FN3_sf"/>
</dbReference>
<dbReference type="PROSITE" id="PS50240">
    <property type="entry name" value="TRYPSIN_DOM"/>
    <property type="match status" value="1"/>
</dbReference>
<evidence type="ECO:0000256" key="4">
    <source>
        <dbReference type="ARBA" id="ARBA00023157"/>
    </source>
</evidence>
<dbReference type="InterPro" id="IPR001254">
    <property type="entry name" value="Trypsin_dom"/>
</dbReference>
<comment type="subcellular location">
    <subcellularLocation>
        <location evidence="1">Secreted</location>
    </subcellularLocation>
</comment>
<dbReference type="EMBL" id="LPUF01000001">
    <property type="protein sequence ID" value="OQK16705.1"/>
    <property type="molecule type" value="Genomic_DNA"/>
</dbReference>
<evidence type="ECO:0000256" key="1">
    <source>
        <dbReference type="ARBA" id="ARBA00004613"/>
    </source>
</evidence>
<keyword evidence="3 7" id="KW-0732">Signal</keyword>
<dbReference type="AlphaFoldDB" id="A0A1V8M568"/>
<dbReference type="InterPro" id="IPR033116">
    <property type="entry name" value="TRYPSIN_SER"/>
</dbReference>